<dbReference type="Gene3D" id="3.30.1180.10">
    <property type="match status" value="1"/>
</dbReference>
<accession>A0A143H9J9</accession>
<dbReference type="InterPro" id="IPR050270">
    <property type="entry name" value="DegV_domain_contain"/>
</dbReference>
<name>A0A143H9J9_9BACL</name>
<evidence type="ECO:0000313" key="4">
    <source>
        <dbReference type="Proteomes" id="UP000076021"/>
    </source>
</evidence>
<dbReference type="Pfam" id="PF02645">
    <property type="entry name" value="DegV"/>
    <property type="match status" value="1"/>
</dbReference>
<dbReference type="STRING" id="241244.ATY39_01435"/>
<keyword evidence="2" id="KW-0446">Lipid-binding</keyword>
<dbReference type="AlphaFoldDB" id="A0A143H9J9"/>
<sequence length="285" mass="31770">MRIYADSASDLPKSFYEQEDVTLIPLRVHLKGKEYDDIIGVDMDEVYQAIRDGESLKTSQASPERFLKEFNALGQSGEEGIYIAFSSELSGTYNTAVMMAQQAKENYPDLKLTIIDTKCASLGYGLIVKEAARMKNEGKSYDEVTERARFNALHMEHLFTVDDLDYLAKGGRLSKASAFIGGLLSIKPVLDVEDGKLVPIEKYRGRKKVFKRLIELMKERGDSLSQQVIAISHSDDLVAAEEMKALIEENFHPKAVEIHLIGSVIAAHTGTGTISVFFLNQLPEK</sequence>
<dbReference type="SUPFAM" id="SSF82549">
    <property type="entry name" value="DAK1/DegV-like"/>
    <property type="match status" value="1"/>
</dbReference>
<dbReference type="InterPro" id="IPR003797">
    <property type="entry name" value="DegV"/>
</dbReference>
<gene>
    <name evidence="3" type="ORF">ATY39_01435</name>
</gene>
<dbReference type="Gene3D" id="3.40.50.10170">
    <property type="match status" value="1"/>
</dbReference>
<proteinExistence type="predicted"/>
<reference evidence="4" key="2">
    <citation type="submission" date="2016-03" db="EMBL/GenBank/DDBJ databases">
        <authorList>
            <person name="Seldin L."/>
        </authorList>
    </citation>
    <scope>NUCLEOTIDE SEQUENCE [LARGE SCALE GENOMIC DNA]</scope>
    <source>
        <strain evidence="4">PP9</strain>
    </source>
</reference>
<dbReference type="KEGG" id="rst:ATY39_01435"/>
<reference evidence="3 4" key="1">
    <citation type="journal article" date="2016" name="Genome Announc.">
        <title>Whole-Genome Sequence of Rummeliibacillus stabekisii Strain PP9 Isolated from Antarctic Soil.</title>
        <authorList>
            <person name="da Mota F.F."/>
            <person name="Vollu R.E."/>
            <person name="Jurelevicius D."/>
            <person name="Seldin L."/>
        </authorList>
    </citation>
    <scope>NUCLEOTIDE SEQUENCE [LARGE SCALE GENOMIC DNA]</scope>
    <source>
        <strain evidence="3 4">PP9</strain>
    </source>
</reference>
<dbReference type="OrthoDB" id="9780660at2"/>
<dbReference type="PANTHER" id="PTHR33434">
    <property type="entry name" value="DEGV DOMAIN-CONTAINING PROTEIN DR_1986-RELATED"/>
    <property type="match status" value="1"/>
</dbReference>
<protein>
    <submittedName>
        <fullName evidence="3">Fatty acid-binding protein DegV</fullName>
    </submittedName>
</protein>
<evidence type="ECO:0000256" key="2">
    <source>
        <dbReference type="ARBA" id="ARBA00023121"/>
    </source>
</evidence>
<comment type="function">
    <text evidence="1">May bind long-chain fatty acids, such as palmitate, and may play a role in lipid transport or fatty acid metabolism.</text>
</comment>
<dbReference type="NCBIfam" id="TIGR00762">
    <property type="entry name" value="DegV"/>
    <property type="match status" value="1"/>
</dbReference>
<organism evidence="3 4">
    <name type="scientific">Rummeliibacillus stabekisii</name>
    <dbReference type="NCBI Taxonomy" id="241244"/>
    <lineage>
        <taxon>Bacteria</taxon>
        <taxon>Bacillati</taxon>
        <taxon>Bacillota</taxon>
        <taxon>Bacilli</taxon>
        <taxon>Bacillales</taxon>
        <taxon>Caryophanaceae</taxon>
        <taxon>Rummeliibacillus</taxon>
    </lineage>
</organism>
<dbReference type="InterPro" id="IPR043168">
    <property type="entry name" value="DegV_C"/>
</dbReference>
<dbReference type="Proteomes" id="UP000076021">
    <property type="component" value="Chromosome"/>
</dbReference>
<dbReference type="GO" id="GO:0008289">
    <property type="term" value="F:lipid binding"/>
    <property type="evidence" value="ECO:0007669"/>
    <property type="project" value="UniProtKB-KW"/>
</dbReference>
<dbReference type="PANTHER" id="PTHR33434:SF3">
    <property type="entry name" value="DEGV DOMAIN-CONTAINING PROTEIN YITS"/>
    <property type="match status" value="1"/>
</dbReference>
<evidence type="ECO:0000313" key="3">
    <source>
        <dbReference type="EMBL" id="AMW98196.1"/>
    </source>
</evidence>
<dbReference type="RefSeq" id="WP_066784763.1">
    <property type="nucleotide sequence ID" value="NZ_CP014806.1"/>
</dbReference>
<dbReference type="PROSITE" id="PS51482">
    <property type="entry name" value="DEGV"/>
    <property type="match status" value="1"/>
</dbReference>
<keyword evidence="4" id="KW-1185">Reference proteome</keyword>
<evidence type="ECO:0000256" key="1">
    <source>
        <dbReference type="ARBA" id="ARBA00003238"/>
    </source>
</evidence>
<dbReference type="EMBL" id="CP014806">
    <property type="protein sequence ID" value="AMW98196.1"/>
    <property type="molecule type" value="Genomic_DNA"/>
</dbReference>